<evidence type="ECO:0000256" key="1">
    <source>
        <dbReference type="ARBA" id="ARBA00004752"/>
    </source>
</evidence>
<gene>
    <name evidence="11" type="ORF">CAK95_04300</name>
</gene>
<dbReference type="PANTHER" id="PTHR30582:SF24">
    <property type="entry name" value="L,D-TRANSPEPTIDASE ERFK_SRFK-RELATED"/>
    <property type="match status" value="1"/>
</dbReference>
<dbReference type="STRING" id="1235591.CAK95_04300"/>
<keyword evidence="4" id="KW-0808">Transferase</keyword>
<dbReference type="InterPro" id="IPR050979">
    <property type="entry name" value="LD-transpeptidase"/>
</dbReference>
<evidence type="ECO:0000259" key="10">
    <source>
        <dbReference type="PROSITE" id="PS52029"/>
    </source>
</evidence>
<feature type="domain" description="L,D-TPase catalytic" evidence="10">
    <location>
        <begin position="52"/>
        <end position="181"/>
    </location>
</feature>
<sequence>MQNPSTDPRMPAGRGAPRYAVARPPSNKLFLGMFYSIIPKETVAFHEDYKPGTIVVRHRERRLYYVLGNGQAIRYAIAVGREGAAWSGTSVVSNKREWPDWRPTPSILARQPDLPRHVEGGPNNPLGARALYLGQTLYRIHGTNEPWMIGEEASSGCIRMTNEDVIDLYNRTRLGATVVVQQ</sequence>
<keyword evidence="12" id="KW-1185">Reference proteome</keyword>
<evidence type="ECO:0000256" key="5">
    <source>
        <dbReference type="ARBA" id="ARBA00022801"/>
    </source>
</evidence>
<keyword evidence="6 9" id="KW-0133">Cell shape</keyword>
<evidence type="ECO:0000256" key="4">
    <source>
        <dbReference type="ARBA" id="ARBA00022679"/>
    </source>
</evidence>
<dbReference type="SUPFAM" id="SSF141523">
    <property type="entry name" value="L,D-transpeptidase catalytic domain-like"/>
    <property type="match status" value="1"/>
</dbReference>
<keyword evidence="7 9" id="KW-0573">Peptidoglycan synthesis</keyword>
<dbReference type="GO" id="GO:0005576">
    <property type="term" value="C:extracellular region"/>
    <property type="evidence" value="ECO:0007669"/>
    <property type="project" value="TreeGrafter"/>
</dbReference>
<name>A0A1W6ZZB2_9HYPH</name>
<dbReference type="InterPro" id="IPR005490">
    <property type="entry name" value="LD_TPept_cat_dom"/>
</dbReference>
<reference evidence="11 12" key="1">
    <citation type="submission" date="2017-05" db="EMBL/GenBank/DDBJ databases">
        <title>Full genome sequence of Pseudorhodoplanes sinuspersici.</title>
        <authorList>
            <person name="Dastgheib S.M.M."/>
            <person name="Shavandi M."/>
            <person name="Tirandaz H."/>
        </authorList>
    </citation>
    <scope>NUCLEOTIDE SEQUENCE [LARGE SCALE GENOMIC DNA]</scope>
    <source>
        <strain evidence="11 12">RIPI110</strain>
    </source>
</reference>
<dbReference type="UniPathway" id="UPA00219"/>
<dbReference type="GO" id="GO:0008360">
    <property type="term" value="P:regulation of cell shape"/>
    <property type="evidence" value="ECO:0007669"/>
    <property type="project" value="UniProtKB-UniRule"/>
</dbReference>
<dbReference type="GO" id="GO:0071555">
    <property type="term" value="P:cell wall organization"/>
    <property type="evidence" value="ECO:0007669"/>
    <property type="project" value="UniProtKB-UniRule"/>
</dbReference>
<dbReference type="PROSITE" id="PS52029">
    <property type="entry name" value="LD_TPASE"/>
    <property type="match status" value="1"/>
</dbReference>
<dbReference type="GO" id="GO:0018104">
    <property type="term" value="P:peptidoglycan-protein cross-linking"/>
    <property type="evidence" value="ECO:0007669"/>
    <property type="project" value="TreeGrafter"/>
</dbReference>
<evidence type="ECO:0000256" key="7">
    <source>
        <dbReference type="ARBA" id="ARBA00022984"/>
    </source>
</evidence>
<evidence type="ECO:0000256" key="8">
    <source>
        <dbReference type="ARBA" id="ARBA00023316"/>
    </source>
</evidence>
<comment type="pathway">
    <text evidence="1 9">Cell wall biogenesis; peptidoglycan biosynthesis.</text>
</comment>
<evidence type="ECO:0000313" key="12">
    <source>
        <dbReference type="Proteomes" id="UP000194137"/>
    </source>
</evidence>
<organism evidence="11 12">
    <name type="scientific">Pseudorhodoplanes sinuspersici</name>
    <dbReference type="NCBI Taxonomy" id="1235591"/>
    <lineage>
        <taxon>Bacteria</taxon>
        <taxon>Pseudomonadati</taxon>
        <taxon>Pseudomonadota</taxon>
        <taxon>Alphaproteobacteria</taxon>
        <taxon>Hyphomicrobiales</taxon>
        <taxon>Pseudorhodoplanes</taxon>
    </lineage>
</organism>
<accession>A0A1W6ZZB2</accession>
<dbReference type="InterPro" id="IPR038063">
    <property type="entry name" value="Transpep_catalytic_dom"/>
</dbReference>
<dbReference type="AlphaFoldDB" id="A0A1W6ZZB2"/>
<dbReference type="CDD" id="cd16913">
    <property type="entry name" value="YkuD_like"/>
    <property type="match status" value="1"/>
</dbReference>
<dbReference type="GO" id="GO:0071972">
    <property type="term" value="F:peptidoglycan L,D-transpeptidase activity"/>
    <property type="evidence" value="ECO:0007669"/>
    <property type="project" value="TreeGrafter"/>
</dbReference>
<dbReference type="EMBL" id="CP021112">
    <property type="protein sequence ID" value="ARQ02737.1"/>
    <property type="molecule type" value="Genomic_DNA"/>
</dbReference>
<dbReference type="Gene3D" id="2.40.440.10">
    <property type="entry name" value="L,D-transpeptidase catalytic domain-like"/>
    <property type="match status" value="1"/>
</dbReference>
<evidence type="ECO:0000256" key="2">
    <source>
        <dbReference type="ARBA" id="ARBA00005992"/>
    </source>
</evidence>
<feature type="active site" description="Nucleophile" evidence="9">
    <location>
        <position position="157"/>
    </location>
</feature>
<evidence type="ECO:0000256" key="6">
    <source>
        <dbReference type="ARBA" id="ARBA00022960"/>
    </source>
</evidence>
<dbReference type="Pfam" id="PF03734">
    <property type="entry name" value="YkuD"/>
    <property type="match status" value="1"/>
</dbReference>
<dbReference type="Proteomes" id="UP000194137">
    <property type="component" value="Chromosome"/>
</dbReference>
<evidence type="ECO:0000256" key="9">
    <source>
        <dbReference type="PROSITE-ProRule" id="PRU01373"/>
    </source>
</evidence>
<dbReference type="OrthoDB" id="9787225at2"/>
<keyword evidence="5" id="KW-0378">Hydrolase</keyword>
<keyword evidence="8 9" id="KW-0961">Cell wall biogenesis/degradation</keyword>
<keyword evidence="3" id="KW-0328">Glycosyltransferase</keyword>
<evidence type="ECO:0000256" key="3">
    <source>
        <dbReference type="ARBA" id="ARBA00022676"/>
    </source>
</evidence>
<dbReference type="KEGG" id="psin:CAK95_04300"/>
<proteinExistence type="inferred from homology"/>
<dbReference type="PANTHER" id="PTHR30582">
    <property type="entry name" value="L,D-TRANSPEPTIDASE"/>
    <property type="match status" value="1"/>
</dbReference>
<feature type="active site" description="Proton donor/acceptor" evidence="9">
    <location>
        <position position="141"/>
    </location>
</feature>
<dbReference type="FunFam" id="2.40.440.10:FF:000002">
    <property type="entry name" value="L,D-transpeptidase ErfK/SrfK"/>
    <property type="match status" value="1"/>
</dbReference>
<comment type="similarity">
    <text evidence="2">Belongs to the YkuD family.</text>
</comment>
<dbReference type="GO" id="GO:0016757">
    <property type="term" value="F:glycosyltransferase activity"/>
    <property type="evidence" value="ECO:0007669"/>
    <property type="project" value="UniProtKB-KW"/>
</dbReference>
<protein>
    <recommendedName>
        <fullName evidence="10">L,D-TPase catalytic domain-containing protein</fullName>
    </recommendedName>
</protein>
<evidence type="ECO:0000313" key="11">
    <source>
        <dbReference type="EMBL" id="ARQ02737.1"/>
    </source>
</evidence>